<name>A0AAN1FH23_9VIBR</name>
<proteinExistence type="predicted"/>
<dbReference type="EMBL" id="CP018308">
    <property type="protein sequence ID" value="ASI90504.1"/>
    <property type="molecule type" value="Genomic_DNA"/>
</dbReference>
<protein>
    <submittedName>
        <fullName evidence="1">Uncharacterized protein</fullName>
    </submittedName>
</protein>
<sequence>MSFFKEMTGYLNFRALSVLKHTVIPAFEQESTPNAHRIHCFTPFKQFQHSSNIRFLFENKVGESLVAGDFLFQGNDGLFEFSSTFRPQTPRHSCLRAGIYSQRAPSLNVRSFRHFQYSSIARFPLEKKQG</sequence>
<reference evidence="2" key="1">
    <citation type="submission" date="2016-12" db="EMBL/GenBank/DDBJ databases">
        <title>Comparative genomic analysis reveals the diversity, evolution, and environmental adaptation strategies of the genus Vibrio.</title>
        <authorList>
            <person name="Lin H."/>
            <person name="Wang X."/>
            <person name="Zhang X.-H."/>
        </authorList>
    </citation>
    <scope>NUCLEOTIDE SEQUENCE [LARGE SCALE GENOMIC DNA]</scope>
    <source>
        <strain evidence="2">QT6D1</strain>
    </source>
</reference>
<evidence type="ECO:0000313" key="1">
    <source>
        <dbReference type="EMBL" id="ASI90504.1"/>
    </source>
</evidence>
<accession>A0AAN1FH23</accession>
<dbReference type="AlphaFoldDB" id="A0AAN1FH23"/>
<dbReference type="Proteomes" id="UP000197092">
    <property type="component" value="Chromosome 1"/>
</dbReference>
<gene>
    <name evidence="1" type="ORF">BSZ05_12365</name>
</gene>
<dbReference type="KEGG" id="vsh:BSZ05_12365"/>
<organism evidence="1 2">
    <name type="scientific">Vibrio mediterranei</name>
    <dbReference type="NCBI Taxonomy" id="689"/>
    <lineage>
        <taxon>Bacteria</taxon>
        <taxon>Pseudomonadati</taxon>
        <taxon>Pseudomonadota</taxon>
        <taxon>Gammaproteobacteria</taxon>
        <taxon>Vibrionales</taxon>
        <taxon>Vibrionaceae</taxon>
        <taxon>Vibrio</taxon>
    </lineage>
</organism>
<evidence type="ECO:0000313" key="2">
    <source>
        <dbReference type="Proteomes" id="UP000197092"/>
    </source>
</evidence>